<evidence type="ECO:0000256" key="5">
    <source>
        <dbReference type="PIRSR" id="PIRSR600821-50"/>
    </source>
</evidence>
<evidence type="ECO:0000313" key="9">
    <source>
        <dbReference type="Proteomes" id="UP000515860"/>
    </source>
</evidence>
<dbReference type="NCBIfam" id="NF033131">
    <property type="entry name" value="vanT-G-Cterm"/>
    <property type="match status" value="1"/>
</dbReference>
<protein>
    <recommendedName>
        <fullName evidence="4">Alanine racemase</fullName>
        <ecNumber evidence="4">5.1.1.1</ecNumber>
    </recommendedName>
</protein>
<dbReference type="GO" id="GO:0008784">
    <property type="term" value="F:alanine racemase activity"/>
    <property type="evidence" value="ECO:0007669"/>
    <property type="project" value="UniProtKB-UniRule"/>
</dbReference>
<dbReference type="GO" id="GO:0030170">
    <property type="term" value="F:pyridoxal phosphate binding"/>
    <property type="evidence" value="ECO:0007669"/>
    <property type="project" value="UniProtKB-UniRule"/>
</dbReference>
<evidence type="ECO:0000259" key="7">
    <source>
        <dbReference type="SMART" id="SM01005"/>
    </source>
</evidence>
<dbReference type="FunFam" id="3.20.20.10:FF:000002">
    <property type="entry name" value="Alanine racemase"/>
    <property type="match status" value="1"/>
</dbReference>
<sequence>MVKNNGMEIKRNSRLRAWTEIREENLAWNLECLREMLPPGSQIMAVVKANGYGHGAVETSRILEKCGTEAFAVATLTEGIELRNGGIQGKILILGYTPPENWKELAEYGLIQTIVDRAYGLELNRRAGVRLPVHLKVDTGMNRMGISWQDREGILEMFRLSRLQVEGIFSHLCAADGTGAEDQEYTRLQISRFRQTEQWVRSLGYRQICSHLQSSYGIIHYPEAGGSYARAGIVLYGVLSSSDEELKKRLGIRPVLSLRARVASVKEICPGDFVGYGRSYQAEKRMRIAGLTIGYADGLPRSLKGGSVLIRGKRCRIIGRICMDQCTVEAEAVPDIMAGDVATVIGSDGAEQITAEEVAEQSGTITNELLSRLGSRLTGAAEQRIPISLSCFKVSVL</sequence>
<dbReference type="AlphaFoldDB" id="A0A7G9GE16"/>
<dbReference type="SUPFAM" id="SSF51419">
    <property type="entry name" value="PLP-binding barrel"/>
    <property type="match status" value="1"/>
</dbReference>
<dbReference type="Pfam" id="PF00842">
    <property type="entry name" value="Ala_racemase_C"/>
    <property type="match status" value="1"/>
</dbReference>
<organism evidence="8 9">
    <name type="scientific">Wansuia hejianensis</name>
    <dbReference type="NCBI Taxonomy" id="2763667"/>
    <lineage>
        <taxon>Bacteria</taxon>
        <taxon>Bacillati</taxon>
        <taxon>Bacillota</taxon>
        <taxon>Clostridia</taxon>
        <taxon>Lachnospirales</taxon>
        <taxon>Lachnospiraceae</taxon>
        <taxon>Wansuia</taxon>
    </lineage>
</organism>
<dbReference type="Gene3D" id="3.20.20.10">
    <property type="entry name" value="Alanine racemase"/>
    <property type="match status" value="1"/>
</dbReference>
<name>A0A7G9GE16_9FIRM</name>
<dbReference type="GO" id="GO:0005829">
    <property type="term" value="C:cytosol"/>
    <property type="evidence" value="ECO:0007669"/>
    <property type="project" value="TreeGrafter"/>
</dbReference>
<evidence type="ECO:0000256" key="3">
    <source>
        <dbReference type="ARBA" id="ARBA00023235"/>
    </source>
</evidence>
<dbReference type="Proteomes" id="UP000515860">
    <property type="component" value="Chromosome"/>
</dbReference>
<dbReference type="NCBIfam" id="TIGR00492">
    <property type="entry name" value="alr"/>
    <property type="match status" value="1"/>
</dbReference>
<feature type="modified residue" description="N6-(pyridoxal phosphate)lysine" evidence="4 5">
    <location>
        <position position="48"/>
    </location>
</feature>
<dbReference type="PANTHER" id="PTHR30511">
    <property type="entry name" value="ALANINE RACEMASE"/>
    <property type="match status" value="1"/>
</dbReference>
<dbReference type="InterPro" id="IPR011079">
    <property type="entry name" value="Ala_racemase_C"/>
</dbReference>
<dbReference type="SUPFAM" id="SSF50621">
    <property type="entry name" value="Alanine racemase C-terminal domain-like"/>
    <property type="match status" value="1"/>
</dbReference>
<dbReference type="Gene3D" id="2.40.37.10">
    <property type="entry name" value="Lyase, Ornithine Decarboxylase, Chain A, domain 1"/>
    <property type="match status" value="1"/>
</dbReference>
<feature type="active site" description="Proton acceptor; specific for L-alanine" evidence="4">
    <location>
        <position position="276"/>
    </location>
</feature>
<dbReference type="GO" id="GO:0030632">
    <property type="term" value="P:D-alanine biosynthetic process"/>
    <property type="evidence" value="ECO:0007669"/>
    <property type="project" value="UniProtKB-UniRule"/>
</dbReference>
<evidence type="ECO:0000256" key="1">
    <source>
        <dbReference type="ARBA" id="ARBA00001933"/>
    </source>
</evidence>
<accession>A0A7G9GE16</accession>
<dbReference type="RefSeq" id="WP_118647956.1">
    <property type="nucleotide sequence ID" value="NZ_CP060635.1"/>
</dbReference>
<reference evidence="8 9" key="1">
    <citation type="submission" date="2020-08" db="EMBL/GenBank/DDBJ databases">
        <authorList>
            <person name="Liu C."/>
            <person name="Sun Q."/>
        </authorList>
    </citation>
    <scope>NUCLEOTIDE SEQUENCE [LARGE SCALE GENOMIC DNA]</scope>
    <source>
        <strain evidence="8 9">NSJ-29</strain>
    </source>
</reference>
<dbReference type="PANTHER" id="PTHR30511:SF0">
    <property type="entry name" value="ALANINE RACEMASE, CATABOLIC-RELATED"/>
    <property type="match status" value="1"/>
</dbReference>
<comment type="pathway">
    <text evidence="4">Amino-acid biosynthesis; D-alanine biosynthesis; D-alanine from L-alanine: step 1/1.</text>
</comment>
<evidence type="ECO:0000256" key="2">
    <source>
        <dbReference type="ARBA" id="ARBA00022898"/>
    </source>
</evidence>
<dbReference type="EC" id="5.1.1.1" evidence="4"/>
<dbReference type="KEGG" id="whj:H9Q79_01765"/>
<evidence type="ECO:0000256" key="4">
    <source>
        <dbReference type="HAMAP-Rule" id="MF_01201"/>
    </source>
</evidence>
<feature type="active site" description="Proton acceptor; specific for D-alanine" evidence="4">
    <location>
        <position position="48"/>
    </location>
</feature>
<dbReference type="Pfam" id="PF01168">
    <property type="entry name" value="Ala_racemase_N"/>
    <property type="match status" value="1"/>
</dbReference>
<keyword evidence="9" id="KW-1185">Reference proteome</keyword>
<dbReference type="PRINTS" id="PR00992">
    <property type="entry name" value="ALARACEMASE"/>
</dbReference>
<dbReference type="HAMAP" id="MF_01201">
    <property type="entry name" value="Ala_racemase"/>
    <property type="match status" value="1"/>
</dbReference>
<dbReference type="InterPro" id="IPR001608">
    <property type="entry name" value="Ala_racemase_N"/>
</dbReference>
<comment type="similarity">
    <text evidence="4">Belongs to the alanine racemase family.</text>
</comment>
<keyword evidence="2 4" id="KW-0663">Pyridoxal phosphate</keyword>
<dbReference type="SMART" id="SM01005">
    <property type="entry name" value="Ala_racemase_C"/>
    <property type="match status" value="1"/>
</dbReference>
<feature type="binding site" evidence="4 6">
    <location>
        <position position="323"/>
    </location>
    <ligand>
        <name>substrate</name>
    </ligand>
</feature>
<dbReference type="InterPro" id="IPR000821">
    <property type="entry name" value="Ala_racemase"/>
</dbReference>
<keyword evidence="3 4" id="KW-0413">Isomerase</keyword>
<dbReference type="EMBL" id="CP060635">
    <property type="protein sequence ID" value="QNM09048.1"/>
    <property type="molecule type" value="Genomic_DNA"/>
</dbReference>
<comment type="function">
    <text evidence="4">Catalyzes the interconversion of L-alanine and D-alanine. May also act on other amino acids.</text>
</comment>
<comment type="catalytic activity">
    <reaction evidence="4">
        <text>L-alanine = D-alanine</text>
        <dbReference type="Rhea" id="RHEA:20249"/>
        <dbReference type="ChEBI" id="CHEBI:57416"/>
        <dbReference type="ChEBI" id="CHEBI:57972"/>
        <dbReference type="EC" id="5.1.1.1"/>
    </reaction>
</comment>
<evidence type="ECO:0000313" key="8">
    <source>
        <dbReference type="EMBL" id="QNM09048.1"/>
    </source>
</evidence>
<dbReference type="UniPathway" id="UPA00042">
    <property type="reaction ID" value="UER00497"/>
</dbReference>
<feature type="binding site" evidence="4 6">
    <location>
        <position position="143"/>
    </location>
    <ligand>
        <name>substrate</name>
    </ligand>
</feature>
<comment type="cofactor">
    <cofactor evidence="1 4 5">
        <name>pyridoxal 5'-phosphate</name>
        <dbReference type="ChEBI" id="CHEBI:597326"/>
    </cofactor>
</comment>
<dbReference type="PROSITE" id="PS00395">
    <property type="entry name" value="ALANINE_RACEMASE"/>
    <property type="match status" value="1"/>
</dbReference>
<evidence type="ECO:0000256" key="6">
    <source>
        <dbReference type="PIRSR" id="PIRSR600821-52"/>
    </source>
</evidence>
<proteinExistence type="inferred from homology"/>
<dbReference type="InterPro" id="IPR020622">
    <property type="entry name" value="Ala_racemase_pyridoxalP-BS"/>
</dbReference>
<feature type="domain" description="Alanine racemase C-terminal" evidence="7">
    <location>
        <begin position="255"/>
        <end position="387"/>
    </location>
</feature>
<dbReference type="InterPro" id="IPR009006">
    <property type="entry name" value="Ala_racemase/Decarboxylase_C"/>
</dbReference>
<gene>
    <name evidence="8" type="primary">vanT</name>
    <name evidence="8" type="ORF">H9Q79_01765</name>
</gene>
<dbReference type="InterPro" id="IPR029066">
    <property type="entry name" value="PLP-binding_barrel"/>
</dbReference>